<dbReference type="InParanoid" id="K5W8I1"/>
<dbReference type="GeneID" id="18916499"/>
<name>K5W8I1_PHACS</name>
<protein>
    <recommendedName>
        <fullName evidence="5">MARVEL domain-containing protein</fullName>
    </recommendedName>
</protein>
<keyword evidence="4" id="KW-1185">Reference proteome</keyword>
<sequence length="335" mass="36301">MASSASILLAYRYVLFVFFVICNAIICSVAVWNHGMPEVTGHDYQIDAFLTFVGAFGIIFIIPTVAVDLFRRNAVPSRVWFESLWVGIFCLMELAGASALTANMSNMSCSSVNDTVDVCTSSLVMLSFAWLITVMLLVYLLALTLSAILHQDAGVSVWQSSVRFFPWYATHASLNSAPASPTRQWKKPLQLSAEPRPPVRQAVIEKSPVTGRAAARPAPRPEPSYEPSRPAPPVPQSQAPLASAEPASLYPAVLKSSLPTVQRSQTSDTAPPPLGDWPRRRTEQSPASADSVAPQSTSITSSTPRHPRNGSNGSLSGRQRPIPPPLDLTKISAYR</sequence>
<evidence type="ECO:0000256" key="2">
    <source>
        <dbReference type="SAM" id="Phobius"/>
    </source>
</evidence>
<accession>K5W8I1</accession>
<dbReference type="KEGG" id="pco:PHACADRAFT_256144"/>
<organism evidence="3 4">
    <name type="scientific">Phanerochaete carnosa (strain HHB-10118-sp)</name>
    <name type="common">White-rot fungus</name>
    <name type="synonym">Peniophora carnosa</name>
    <dbReference type="NCBI Taxonomy" id="650164"/>
    <lineage>
        <taxon>Eukaryota</taxon>
        <taxon>Fungi</taxon>
        <taxon>Dikarya</taxon>
        <taxon>Basidiomycota</taxon>
        <taxon>Agaricomycotina</taxon>
        <taxon>Agaricomycetes</taxon>
        <taxon>Polyporales</taxon>
        <taxon>Phanerochaetaceae</taxon>
        <taxon>Phanerochaete</taxon>
    </lineage>
</organism>
<dbReference type="RefSeq" id="XP_007395814.1">
    <property type="nucleotide sequence ID" value="XM_007395752.1"/>
</dbReference>
<feature type="compositionally biased region" description="Polar residues" evidence="1">
    <location>
        <begin position="257"/>
        <end position="269"/>
    </location>
</feature>
<feature type="transmembrane region" description="Helical" evidence="2">
    <location>
        <begin position="12"/>
        <end position="32"/>
    </location>
</feature>
<feature type="region of interest" description="Disordered" evidence="1">
    <location>
        <begin position="257"/>
        <end position="335"/>
    </location>
</feature>
<evidence type="ECO:0008006" key="5">
    <source>
        <dbReference type="Google" id="ProtNLM"/>
    </source>
</evidence>
<proteinExistence type="predicted"/>
<feature type="compositionally biased region" description="Polar residues" evidence="1">
    <location>
        <begin position="284"/>
        <end position="317"/>
    </location>
</feature>
<evidence type="ECO:0000313" key="4">
    <source>
        <dbReference type="Proteomes" id="UP000008370"/>
    </source>
</evidence>
<feature type="transmembrane region" description="Helical" evidence="2">
    <location>
        <begin position="79"/>
        <end position="102"/>
    </location>
</feature>
<keyword evidence="2" id="KW-1133">Transmembrane helix</keyword>
<dbReference type="EMBL" id="JH930472">
    <property type="protein sequence ID" value="EKM55490.1"/>
    <property type="molecule type" value="Genomic_DNA"/>
</dbReference>
<gene>
    <name evidence="3" type="ORF">PHACADRAFT_256144</name>
</gene>
<reference evidence="3 4" key="1">
    <citation type="journal article" date="2012" name="BMC Genomics">
        <title>Comparative genomics of the white-rot fungi, Phanerochaete carnosa and P. chrysosporium, to elucidate the genetic basis of the distinct wood types they colonize.</title>
        <authorList>
            <person name="Suzuki H."/>
            <person name="MacDonald J."/>
            <person name="Syed K."/>
            <person name="Salamov A."/>
            <person name="Hori C."/>
            <person name="Aerts A."/>
            <person name="Henrissat B."/>
            <person name="Wiebenga A."/>
            <person name="vanKuyk P.A."/>
            <person name="Barry K."/>
            <person name="Lindquist E."/>
            <person name="LaButti K."/>
            <person name="Lapidus A."/>
            <person name="Lucas S."/>
            <person name="Coutinho P."/>
            <person name="Gong Y."/>
            <person name="Samejima M."/>
            <person name="Mahadevan R."/>
            <person name="Abou-Zaid M."/>
            <person name="de Vries R.P."/>
            <person name="Igarashi K."/>
            <person name="Yadav J.S."/>
            <person name="Grigoriev I.V."/>
            <person name="Master E.R."/>
        </authorList>
    </citation>
    <scope>NUCLEOTIDE SEQUENCE [LARGE SCALE GENOMIC DNA]</scope>
    <source>
        <strain evidence="3 4">HHB-10118-sp</strain>
    </source>
</reference>
<dbReference type="AlphaFoldDB" id="K5W8I1"/>
<dbReference type="OrthoDB" id="3269357at2759"/>
<evidence type="ECO:0000256" key="1">
    <source>
        <dbReference type="SAM" id="MobiDB-lite"/>
    </source>
</evidence>
<feature type="transmembrane region" description="Helical" evidence="2">
    <location>
        <begin position="122"/>
        <end position="142"/>
    </location>
</feature>
<dbReference type="HOGENOM" id="CLU_053575_0_0_1"/>
<evidence type="ECO:0000313" key="3">
    <source>
        <dbReference type="EMBL" id="EKM55490.1"/>
    </source>
</evidence>
<keyword evidence="2" id="KW-0812">Transmembrane</keyword>
<dbReference type="Proteomes" id="UP000008370">
    <property type="component" value="Unassembled WGS sequence"/>
</dbReference>
<keyword evidence="2" id="KW-0472">Membrane</keyword>
<feature type="compositionally biased region" description="Pro residues" evidence="1">
    <location>
        <begin position="218"/>
        <end position="235"/>
    </location>
</feature>
<dbReference type="STRING" id="650164.K5W8I1"/>
<feature type="region of interest" description="Disordered" evidence="1">
    <location>
        <begin position="176"/>
        <end position="244"/>
    </location>
</feature>
<feature type="transmembrane region" description="Helical" evidence="2">
    <location>
        <begin position="44"/>
        <end position="67"/>
    </location>
</feature>